<feature type="region of interest" description="Disordered" evidence="7">
    <location>
        <begin position="119"/>
        <end position="186"/>
    </location>
</feature>
<proteinExistence type="inferred from homology"/>
<dbReference type="Pfam" id="PF06886">
    <property type="entry name" value="TPX2"/>
    <property type="match status" value="1"/>
</dbReference>
<dbReference type="GO" id="GO:0060236">
    <property type="term" value="P:regulation of mitotic spindle organization"/>
    <property type="evidence" value="ECO:0007669"/>
    <property type="project" value="InterPro"/>
</dbReference>
<dbReference type="GO" id="GO:0008017">
    <property type="term" value="F:microtubule binding"/>
    <property type="evidence" value="ECO:0007669"/>
    <property type="project" value="TreeGrafter"/>
</dbReference>
<evidence type="ECO:0000313" key="10">
    <source>
        <dbReference type="Proteomes" id="UP001141552"/>
    </source>
</evidence>
<feature type="region of interest" description="Disordered" evidence="7">
    <location>
        <begin position="212"/>
        <end position="259"/>
    </location>
</feature>
<name>A0A9Q0JGT0_9ROSI</name>
<organism evidence="9 10">
    <name type="scientific">Turnera subulata</name>
    <dbReference type="NCBI Taxonomy" id="218843"/>
    <lineage>
        <taxon>Eukaryota</taxon>
        <taxon>Viridiplantae</taxon>
        <taxon>Streptophyta</taxon>
        <taxon>Embryophyta</taxon>
        <taxon>Tracheophyta</taxon>
        <taxon>Spermatophyta</taxon>
        <taxon>Magnoliopsida</taxon>
        <taxon>eudicotyledons</taxon>
        <taxon>Gunneridae</taxon>
        <taxon>Pentapetalae</taxon>
        <taxon>rosids</taxon>
        <taxon>fabids</taxon>
        <taxon>Malpighiales</taxon>
        <taxon>Passifloraceae</taxon>
        <taxon>Turnera</taxon>
    </lineage>
</organism>
<comment type="subcellular location">
    <subcellularLocation>
        <location evidence="1">Cytoplasm</location>
        <location evidence="1">Cytoskeleton</location>
    </subcellularLocation>
</comment>
<dbReference type="GO" id="GO:0005880">
    <property type="term" value="C:nuclear microtubule"/>
    <property type="evidence" value="ECO:0007669"/>
    <property type="project" value="TreeGrafter"/>
</dbReference>
<dbReference type="GO" id="GO:0030295">
    <property type="term" value="F:protein kinase activator activity"/>
    <property type="evidence" value="ECO:0007669"/>
    <property type="project" value="TreeGrafter"/>
</dbReference>
<feature type="compositionally biased region" description="Low complexity" evidence="7">
    <location>
        <begin position="27"/>
        <end position="61"/>
    </location>
</feature>
<evidence type="ECO:0000256" key="7">
    <source>
        <dbReference type="SAM" id="MobiDB-lite"/>
    </source>
</evidence>
<feature type="compositionally biased region" description="Polar residues" evidence="7">
    <location>
        <begin position="1"/>
        <end position="10"/>
    </location>
</feature>
<evidence type="ECO:0000259" key="8">
    <source>
        <dbReference type="Pfam" id="PF06886"/>
    </source>
</evidence>
<evidence type="ECO:0000256" key="5">
    <source>
        <dbReference type="ARBA" id="ARBA00023212"/>
    </source>
</evidence>
<sequence length="516" mass="58161">MDSGTKSLKSATPVKDPRGFLSKSCENSNPNVVSHSSPGPKPSSSPATVKSAKSTKSAASKNPIAPVVVYSPRQKIRERKFLVAKKKKSKKEEGESGAAAVDYKFVAYESLRASQEEFFKNRKGNEEEKGEWDGDESGDFKVEDYVEEEGTEKGFAGQDTTESGLGSDTHNSVGGEMGSSTVKRRREKFLEEARKSVPEIGKVMHLVQAFEKLKTLPNPKEPTEKEEEGSKEEKKKVMQWALPGLQHPKVPEGHEFKPPELPEFCHSDFLLTSESLGLDSRVSVSSSWDGSQGSVSNRTSNGGRRSRRNSSESCGTMGGRRFKKKPKATSQRPFNLRTEQRGRIKEEEFIKKMQELMLEEEKQRIPIAQGLPWTTDEPECLIKPPVKESTRPMDLKLHTDIRAVDRAEFDHQVAEKMCLIEQYKMERERLQKLAEEEEVRRLRKELVPKAQPMPYFDRPFIPRSLYYGQRSIQQCLESPSFTYLNIRRLSAANLGMISAPTLTSNKGATRTRNVVL</sequence>
<comment type="similarity">
    <text evidence="2">Belongs to the TPX2 family.</text>
</comment>
<reference evidence="9" key="1">
    <citation type="submission" date="2022-02" db="EMBL/GenBank/DDBJ databases">
        <authorList>
            <person name="Henning P.M."/>
            <person name="McCubbin A.G."/>
            <person name="Shore J.S."/>
        </authorList>
    </citation>
    <scope>NUCLEOTIDE SEQUENCE</scope>
    <source>
        <strain evidence="9">F60SS</strain>
        <tissue evidence="9">Leaves</tissue>
    </source>
</reference>
<dbReference type="GO" id="GO:0090307">
    <property type="term" value="P:mitotic spindle assembly"/>
    <property type="evidence" value="ECO:0007669"/>
    <property type="project" value="TreeGrafter"/>
</dbReference>
<feature type="compositionally biased region" description="Acidic residues" evidence="7">
    <location>
        <begin position="128"/>
        <end position="137"/>
    </location>
</feature>
<evidence type="ECO:0000313" key="9">
    <source>
        <dbReference type="EMBL" id="KAJ4841154.1"/>
    </source>
</evidence>
<reference evidence="9" key="2">
    <citation type="journal article" date="2023" name="Plants (Basel)">
        <title>Annotation of the Turnera subulata (Passifloraceae) Draft Genome Reveals the S-Locus Evolved after the Divergence of Turneroideae from Passifloroideae in a Stepwise Manner.</title>
        <authorList>
            <person name="Henning P.M."/>
            <person name="Roalson E.H."/>
            <person name="Mir W."/>
            <person name="McCubbin A.G."/>
            <person name="Shore J.S."/>
        </authorList>
    </citation>
    <scope>NUCLEOTIDE SEQUENCE</scope>
    <source>
        <strain evidence="9">F60SS</strain>
    </source>
</reference>
<feature type="compositionally biased region" description="Low complexity" evidence="7">
    <location>
        <begin position="283"/>
        <end position="303"/>
    </location>
</feature>
<dbReference type="InterPro" id="IPR009675">
    <property type="entry name" value="TPX2_fam"/>
</dbReference>
<protein>
    <recommendedName>
        <fullName evidence="8">TPX2 C-terminal domain-containing protein</fullName>
    </recommendedName>
</protein>
<feature type="region of interest" description="Disordered" evidence="7">
    <location>
        <begin position="283"/>
        <end position="334"/>
    </location>
</feature>
<keyword evidence="6" id="KW-0175">Coiled coil</keyword>
<evidence type="ECO:0000256" key="3">
    <source>
        <dbReference type="ARBA" id="ARBA00022490"/>
    </source>
</evidence>
<evidence type="ECO:0000256" key="6">
    <source>
        <dbReference type="SAM" id="Coils"/>
    </source>
</evidence>
<evidence type="ECO:0000256" key="4">
    <source>
        <dbReference type="ARBA" id="ARBA00022701"/>
    </source>
</evidence>
<dbReference type="EMBL" id="JAKUCV010002876">
    <property type="protein sequence ID" value="KAJ4841154.1"/>
    <property type="molecule type" value="Genomic_DNA"/>
</dbReference>
<accession>A0A9Q0JGT0</accession>
<feature type="domain" description="TPX2 C-terminal" evidence="8">
    <location>
        <begin position="396"/>
        <end position="464"/>
    </location>
</feature>
<dbReference type="PANTHER" id="PTHR14326:SF58">
    <property type="entry name" value="TPX2 (TARGETING PROTEIN FOR XKLP2) PROTEIN FAMILY"/>
    <property type="match status" value="1"/>
</dbReference>
<keyword evidence="10" id="KW-1185">Reference proteome</keyword>
<feature type="compositionally biased region" description="Basic and acidic residues" evidence="7">
    <location>
        <begin position="249"/>
        <end position="259"/>
    </location>
</feature>
<comment type="caution">
    <text evidence="9">The sequence shown here is derived from an EMBL/GenBank/DDBJ whole genome shotgun (WGS) entry which is preliminary data.</text>
</comment>
<feature type="compositionally biased region" description="Polar residues" evidence="7">
    <location>
        <begin position="158"/>
        <end position="172"/>
    </location>
</feature>
<keyword evidence="5" id="KW-0206">Cytoskeleton</keyword>
<dbReference type="Proteomes" id="UP001141552">
    <property type="component" value="Unassembled WGS sequence"/>
</dbReference>
<evidence type="ECO:0000256" key="1">
    <source>
        <dbReference type="ARBA" id="ARBA00004245"/>
    </source>
</evidence>
<dbReference type="PANTHER" id="PTHR14326">
    <property type="entry name" value="TARGETING PROTEIN FOR XKLP2"/>
    <property type="match status" value="1"/>
</dbReference>
<dbReference type="OrthoDB" id="7677582at2759"/>
<keyword evidence="3" id="KW-0963">Cytoplasm</keyword>
<dbReference type="InterPro" id="IPR027329">
    <property type="entry name" value="TPX2_C"/>
</dbReference>
<evidence type="ECO:0000256" key="2">
    <source>
        <dbReference type="ARBA" id="ARBA00005885"/>
    </source>
</evidence>
<gene>
    <name evidence="9" type="ORF">Tsubulata_016916</name>
</gene>
<dbReference type="AlphaFoldDB" id="A0A9Q0JGT0"/>
<feature type="coiled-coil region" evidence="6">
    <location>
        <begin position="413"/>
        <end position="445"/>
    </location>
</feature>
<feature type="region of interest" description="Disordered" evidence="7">
    <location>
        <begin position="1"/>
        <end position="69"/>
    </location>
</feature>
<keyword evidence="4" id="KW-0493">Microtubule</keyword>
<dbReference type="GO" id="GO:0005819">
    <property type="term" value="C:spindle"/>
    <property type="evidence" value="ECO:0007669"/>
    <property type="project" value="InterPro"/>
</dbReference>